<evidence type="ECO:0000313" key="1">
    <source>
        <dbReference type="EMBL" id="CCA13986.1"/>
    </source>
</evidence>
<reference evidence="1" key="2">
    <citation type="submission" date="2011-02" db="EMBL/GenBank/DDBJ databases">
        <authorList>
            <person name="MacLean D."/>
        </authorList>
    </citation>
    <scope>NUCLEOTIDE SEQUENCE</scope>
</reference>
<proteinExistence type="predicted"/>
<accession>F0VYX1</accession>
<name>F0VYX1_9STRA</name>
<protein>
    <submittedName>
        <fullName evidence="1">AlNc14C1G122 protein</fullName>
    </submittedName>
</protein>
<gene>
    <name evidence="1" type="primary">AlNc14C1G122</name>
    <name evidence="1" type="ORF">ALNC14_001290</name>
</gene>
<organism evidence="1">
    <name type="scientific">Albugo laibachii Nc14</name>
    <dbReference type="NCBI Taxonomy" id="890382"/>
    <lineage>
        <taxon>Eukaryota</taxon>
        <taxon>Sar</taxon>
        <taxon>Stramenopiles</taxon>
        <taxon>Oomycota</taxon>
        <taxon>Peronosporomycetes</taxon>
        <taxon>Albuginales</taxon>
        <taxon>Albuginaceae</taxon>
        <taxon>Albugo</taxon>
    </lineage>
</organism>
<dbReference type="HOGENOM" id="CLU_2517271_0_0_1"/>
<reference evidence="1" key="1">
    <citation type="journal article" date="2011" name="PLoS Biol.">
        <title>Gene gain and loss during evolution of obligate parasitism in the white rust pathogen of Arabidopsis thaliana.</title>
        <authorList>
            <person name="Kemen E."/>
            <person name="Gardiner A."/>
            <person name="Schultz-Larsen T."/>
            <person name="Kemen A.C."/>
            <person name="Balmuth A.L."/>
            <person name="Robert-Seilaniantz A."/>
            <person name="Bailey K."/>
            <person name="Holub E."/>
            <person name="Studholme D.J."/>
            <person name="Maclean D."/>
            <person name="Jones J.D."/>
        </authorList>
    </citation>
    <scope>NUCLEOTIDE SEQUENCE</scope>
</reference>
<sequence length="85" mass="9766">MCRVSTSIASFMIAMNNEVQTHQFVKLRTLKAKHSTEISRIVQIRIVSTIFLAEKGVAVNQCSYFWQSRDEIHHIFIDVSPLITT</sequence>
<dbReference type="AlphaFoldDB" id="F0VYX1"/>
<dbReference type="EMBL" id="FR824046">
    <property type="protein sequence ID" value="CCA13986.1"/>
    <property type="molecule type" value="Genomic_DNA"/>
</dbReference>